<organism evidence="1 2">
    <name type="scientific">Bergeyella zoohelcum</name>
    <dbReference type="NCBI Taxonomy" id="1015"/>
    <lineage>
        <taxon>Bacteria</taxon>
        <taxon>Pseudomonadati</taxon>
        <taxon>Bacteroidota</taxon>
        <taxon>Flavobacteriia</taxon>
        <taxon>Flavobacteriales</taxon>
        <taxon>Weeksellaceae</taxon>
        <taxon>Bergeyella</taxon>
    </lineage>
</organism>
<proteinExistence type="predicted"/>
<accession>A0A380ZWM0</accession>
<evidence type="ECO:0000313" key="1">
    <source>
        <dbReference type="EMBL" id="SUV53146.1"/>
    </source>
</evidence>
<dbReference type="EMBL" id="UFTJ01000005">
    <property type="protein sequence ID" value="SUV53146.1"/>
    <property type="molecule type" value="Genomic_DNA"/>
</dbReference>
<evidence type="ECO:0000313" key="2">
    <source>
        <dbReference type="Proteomes" id="UP000255515"/>
    </source>
</evidence>
<name>A0A380ZWM0_9FLAO</name>
<reference evidence="1 2" key="1">
    <citation type="submission" date="2018-06" db="EMBL/GenBank/DDBJ databases">
        <authorList>
            <consortium name="Pathogen Informatics"/>
            <person name="Doyle S."/>
        </authorList>
    </citation>
    <scope>NUCLEOTIDE SEQUENCE [LARGE SCALE GENOMIC DNA]</scope>
    <source>
        <strain evidence="1 2">NCTC11661</strain>
    </source>
</reference>
<dbReference type="RefSeq" id="WP_002688517.1">
    <property type="nucleotide sequence ID" value="NZ_UFTJ01000005.1"/>
</dbReference>
<protein>
    <submittedName>
        <fullName evidence="1">Uncharacterized protein</fullName>
    </submittedName>
</protein>
<dbReference type="AlphaFoldDB" id="A0A380ZWM0"/>
<dbReference type="Proteomes" id="UP000255515">
    <property type="component" value="Unassembled WGS sequence"/>
</dbReference>
<gene>
    <name evidence="1" type="ORF">NCTC11661_02293</name>
</gene>
<sequence length="81" mass="9703">MSRGTAIKNGIKRNKLLRYQLYMEEYMKWKELDVPTTVIYRKYIYPKFRISLKTLNNAISTNIKKELKTLPDDGRQLSLFD</sequence>